<evidence type="ECO:0000313" key="2">
    <source>
        <dbReference type="Proteomes" id="UP001596060"/>
    </source>
</evidence>
<dbReference type="InterPro" id="IPR022148">
    <property type="entry name" value="CopG_antitoxin"/>
</dbReference>
<evidence type="ECO:0000313" key="1">
    <source>
        <dbReference type="EMBL" id="MFC5507126.1"/>
    </source>
</evidence>
<protein>
    <submittedName>
        <fullName evidence="1">BrnA antitoxin family protein</fullName>
    </submittedName>
</protein>
<keyword evidence="2" id="KW-1185">Reference proteome</keyword>
<name>A0ABW0P335_9HYPH</name>
<dbReference type="Pfam" id="PF12441">
    <property type="entry name" value="CopG_antitoxin"/>
    <property type="match status" value="1"/>
</dbReference>
<reference evidence="2" key="1">
    <citation type="journal article" date="2019" name="Int. J. Syst. Evol. Microbiol.">
        <title>The Global Catalogue of Microorganisms (GCM) 10K type strain sequencing project: providing services to taxonomists for standard genome sequencing and annotation.</title>
        <authorList>
            <consortium name="The Broad Institute Genomics Platform"/>
            <consortium name="The Broad Institute Genome Sequencing Center for Infectious Disease"/>
            <person name="Wu L."/>
            <person name="Ma J."/>
        </authorList>
    </citation>
    <scope>NUCLEOTIDE SEQUENCE [LARGE SCALE GENOMIC DNA]</scope>
    <source>
        <strain evidence="2">CCUG 43117</strain>
    </source>
</reference>
<sequence length="90" mass="10291">MPKPLKAIPSFQSEAEERAFWETHDSTDYVDWTKASAVRFPNLTPSSTSISIRLPNALLESIKIAANERDVPYQSLIKIWLSEKLENSKR</sequence>
<proteinExistence type="predicted"/>
<dbReference type="Proteomes" id="UP001596060">
    <property type="component" value="Unassembled WGS sequence"/>
</dbReference>
<dbReference type="RefSeq" id="WP_066721350.1">
    <property type="nucleotide sequence ID" value="NZ_JBHSLU010000063.1"/>
</dbReference>
<dbReference type="EMBL" id="JBHSLU010000063">
    <property type="protein sequence ID" value="MFC5507126.1"/>
    <property type="molecule type" value="Genomic_DNA"/>
</dbReference>
<organism evidence="1 2">
    <name type="scientific">Bosea massiliensis</name>
    <dbReference type="NCBI Taxonomy" id="151419"/>
    <lineage>
        <taxon>Bacteria</taxon>
        <taxon>Pseudomonadati</taxon>
        <taxon>Pseudomonadota</taxon>
        <taxon>Alphaproteobacteria</taxon>
        <taxon>Hyphomicrobiales</taxon>
        <taxon>Boseaceae</taxon>
        <taxon>Bosea</taxon>
    </lineage>
</organism>
<comment type="caution">
    <text evidence="1">The sequence shown here is derived from an EMBL/GenBank/DDBJ whole genome shotgun (WGS) entry which is preliminary data.</text>
</comment>
<gene>
    <name evidence="1" type="ORF">ACFPN9_17955</name>
</gene>
<accession>A0ABW0P335</accession>